<evidence type="ECO:0000256" key="1">
    <source>
        <dbReference type="ARBA" id="ARBA00004123"/>
    </source>
</evidence>
<accession>A0AAV8SKI8</accession>
<dbReference type="InterPro" id="IPR050913">
    <property type="entry name" value="AP2/ERF_ERF"/>
</dbReference>
<feature type="region of interest" description="Disordered" evidence="6">
    <location>
        <begin position="38"/>
        <end position="57"/>
    </location>
</feature>
<name>A0AAV8SKI8_9ROSI</name>
<dbReference type="Pfam" id="PF00847">
    <property type="entry name" value="AP2"/>
    <property type="match status" value="1"/>
</dbReference>
<evidence type="ECO:0000313" key="9">
    <source>
        <dbReference type="Proteomes" id="UP001159364"/>
    </source>
</evidence>
<evidence type="ECO:0000256" key="5">
    <source>
        <dbReference type="ARBA" id="ARBA00023242"/>
    </source>
</evidence>
<keyword evidence="5" id="KW-0539">Nucleus</keyword>
<keyword evidence="3" id="KW-0238">DNA-binding</keyword>
<dbReference type="GO" id="GO:0003677">
    <property type="term" value="F:DNA binding"/>
    <property type="evidence" value="ECO:0007669"/>
    <property type="project" value="UniProtKB-KW"/>
</dbReference>
<dbReference type="AlphaFoldDB" id="A0AAV8SKI8"/>
<comment type="caution">
    <text evidence="8">The sequence shown here is derived from an EMBL/GenBank/DDBJ whole genome shotgun (WGS) entry which is preliminary data.</text>
</comment>
<dbReference type="PANTHER" id="PTHR31194:SF203">
    <property type="entry name" value="AP2_ERF DOMAIN-CONTAINING PROTEIN"/>
    <property type="match status" value="1"/>
</dbReference>
<evidence type="ECO:0000259" key="7">
    <source>
        <dbReference type="PROSITE" id="PS51032"/>
    </source>
</evidence>
<feature type="compositionally biased region" description="Basic and acidic residues" evidence="6">
    <location>
        <begin position="7"/>
        <end position="25"/>
    </location>
</feature>
<dbReference type="CDD" id="cd00018">
    <property type="entry name" value="AP2"/>
    <property type="match status" value="1"/>
</dbReference>
<comment type="subcellular location">
    <subcellularLocation>
        <location evidence="1">Nucleus</location>
    </subcellularLocation>
</comment>
<reference evidence="8 9" key="1">
    <citation type="submission" date="2021-09" db="EMBL/GenBank/DDBJ databases">
        <title>Genomic insights and catalytic innovation underlie evolution of tropane alkaloids biosynthesis.</title>
        <authorList>
            <person name="Wang Y.-J."/>
            <person name="Tian T."/>
            <person name="Huang J.-P."/>
            <person name="Huang S.-X."/>
        </authorList>
    </citation>
    <scope>NUCLEOTIDE SEQUENCE [LARGE SCALE GENOMIC DNA]</scope>
    <source>
        <strain evidence="8">KIB-2018</strain>
        <tissue evidence="8">Leaf</tissue>
    </source>
</reference>
<keyword evidence="9" id="KW-1185">Reference proteome</keyword>
<evidence type="ECO:0000256" key="2">
    <source>
        <dbReference type="ARBA" id="ARBA00023015"/>
    </source>
</evidence>
<dbReference type="GO" id="GO:0003700">
    <property type="term" value="F:DNA-binding transcription factor activity"/>
    <property type="evidence" value="ECO:0007669"/>
    <property type="project" value="InterPro"/>
</dbReference>
<protein>
    <recommendedName>
        <fullName evidence="7">AP2/ERF domain-containing protein</fullName>
    </recommendedName>
</protein>
<dbReference type="Proteomes" id="UP001159364">
    <property type="component" value="Linkage Group LG10"/>
</dbReference>
<keyword evidence="2" id="KW-0805">Transcription regulation</keyword>
<organism evidence="8 9">
    <name type="scientific">Erythroxylum novogranatense</name>
    <dbReference type="NCBI Taxonomy" id="1862640"/>
    <lineage>
        <taxon>Eukaryota</taxon>
        <taxon>Viridiplantae</taxon>
        <taxon>Streptophyta</taxon>
        <taxon>Embryophyta</taxon>
        <taxon>Tracheophyta</taxon>
        <taxon>Spermatophyta</taxon>
        <taxon>Magnoliopsida</taxon>
        <taxon>eudicotyledons</taxon>
        <taxon>Gunneridae</taxon>
        <taxon>Pentapetalae</taxon>
        <taxon>rosids</taxon>
        <taxon>fabids</taxon>
        <taxon>Malpighiales</taxon>
        <taxon>Erythroxylaceae</taxon>
        <taxon>Erythroxylum</taxon>
    </lineage>
</organism>
<dbReference type="PROSITE" id="PS51032">
    <property type="entry name" value="AP2_ERF"/>
    <property type="match status" value="1"/>
</dbReference>
<dbReference type="InterPro" id="IPR036955">
    <property type="entry name" value="AP2/ERF_dom_sf"/>
</dbReference>
<evidence type="ECO:0000256" key="6">
    <source>
        <dbReference type="SAM" id="MobiDB-lite"/>
    </source>
</evidence>
<dbReference type="SMART" id="SM00380">
    <property type="entry name" value="AP2"/>
    <property type="match status" value="1"/>
</dbReference>
<dbReference type="SUPFAM" id="SSF54171">
    <property type="entry name" value="DNA-binding domain"/>
    <property type="match status" value="1"/>
</dbReference>
<dbReference type="PANTHER" id="PTHR31194">
    <property type="entry name" value="SHN SHINE , DNA BINDING / TRANSCRIPTION FACTOR"/>
    <property type="match status" value="1"/>
</dbReference>
<feature type="region of interest" description="Disordered" evidence="6">
    <location>
        <begin position="1"/>
        <end position="30"/>
    </location>
</feature>
<proteinExistence type="predicted"/>
<dbReference type="InterPro" id="IPR001471">
    <property type="entry name" value="AP2/ERF_dom"/>
</dbReference>
<dbReference type="InterPro" id="IPR016177">
    <property type="entry name" value="DNA-bd_dom_sf"/>
</dbReference>
<keyword evidence="4" id="KW-0804">Transcription</keyword>
<evidence type="ECO:0000256" key="4">
    <source>
        <dbReference type="ARBA" id="ARBA00023163"/>
    </source>
</evidence>
<feature type="region of interest" description="Disordered" evidence="6">
    <location>
        <begin position="86"/>
        <end position="109"/>
    </location>
</feature>
<dbReference type="GO" id="GO:0005634">
    <property type="term" value="C:nucleus"/>
    <property type="evidence" value="ECO:0007669"/>
    <property type="project" value="UniProtKB-SubCell"/>
</dbReference>
<evidence type="ECO:0000256" key="3">
    <source>
        <dbReference type="ARBA" id="ARBA00023125"/>
    </source>
</evidence>
<dbReference type="Gene3D" id="3.30.730.10">
    <property type="entry name" value="AP2/ERF domain"/>
    <property type="match status" value="1"/>
</dbReference>
<evidence type="ECO:0000313" key="8">
    <source>
        <dbReference type="EMBL" id="KAJ8752713.1"/>
    </source>
</evidence>
<dbReference type="PRINTS" id="PR00367">
    <property type="entry name" value="ETHRSPELEMNT"/>
</dbReference>
<feature type="domain" description="AP2/ERF" evidence="7">
    <location>
        <begin position="108"/>
        <end position="168"/>
    </location>
</feature>
<sequence length="310" mass="35006">MPGLRRPILDQKMSFDEEEKKKTITEDSETSLRKVRIICRDPDATDSSSDEDEEYRNRRYKPLVKEINLPVLAVESSPPLGIGNGGKIISSTKHDNKRKKGQIPSSTAYKGVRRRPWGKYAAEIRDPFQKTRVWLGTYSTPEEAAAAYRRKKDEFDKMMGLERPRNLPVESESVSVSEESNSLLSLPSPSSVLDVSVSTTNVKGEFSEDKVVPSRIQEKTCIEEGLSISHLWNEPVLSPSATEELLGGDYCIEFWNDFDSVFNDAKEVSVHEEISNDFFNNPMGGFMDFADIELDTVAFVDEALNFSFIE</sequence>
<dbReference type="EMBL" id="JAIWQS010000010">
    <property type="protein sequence ID" value="KAJ8752713.1"/>
    <property type="molecule type" value="Genomic_DNA"/>
</dbReference>
<gene>
    <name evidence="8" type="ORF">K2173_007023</name>
</gene>